<feature type="domain" description="LIM zinc-binding" evidence="5">
    <location>
        <begin position="88"/>
        <end position="150"/>
    </location>
</feature>
<dbReference type="PROSITE" id="PS50023">
    <property type="entry name" value="LIM_DOMAIN_2"/>
    <property type="match status" value="1"/>
</dbReference>
<sequence length="159" mass="17998">MTDSMNCKYTLNRRRSLSVSDAVTGSVPTPALSTATVLDSKELQHKGPYWHTDCFRCYKCYKLLAKESFSAKEDGIICGKCSSREDAPRCHICYKSILAGSENVEYKGDVWHEDCFTCFHCKNNNIRSQSFLTKGTDINCNLCHEKKFARICVSNNQVT</sequence>
<evidence type="ECO:0000256" key="1">
    <source>
        <dbReference type="ARBA" id="ARBA00022723"/>
    </source>
</evidence>
<dbReference type="GO" id="GO:0007517">
    <property type="term" value="P:muscle organ development"/>
    <property type="evidence" value="ECO:0007669"/>
    <property type="project" value="InterPro"/>
</dbReference>
<evidence type="ECO:0000313" key="7">
    <source>
        <dbReference type="Proteomes" id="UP000193380"/>
    </source>
</evidence>
<reference evidence="6" key="2">
    <citation type="submission" date="2014-03" db="EMBL/GenBank/DDBJ databases">
        <authorList>
            <person name="Genoscope - CEA"/>
        </authorList>
    </citation>
    <scope>NUCLEOTIDE SEQUENCE</scope>
</reference>
<dbReference type="PaxDb" id="8022-A0A060W8I3"/>
<name>A0A060W8I3_ONCMY</name>
<accession>A0A060W8I3</accession>
<proteinExistence type="predicted"/>
<keyword evidence="2 4" id="KW-0862">Zinc</keyword>
<dbReference type="SUPFAM" id="SSF57716">
    <property type="entry name" value="Glucocorticoid receptor-like (DNA-binding domain)"/>
    <property type="match status" value="2"/>
</dbReference>
<dbReference type="Proteomes" id="UP000193380">
    <property type="component" value="Unassembled WGS sequence"/>
</dbReference>
<protein>
    <recommendedName>
        <fullName evidence="5">LIM zinc-binding domain-containing protein</fullName>
    </recommendedName>
</protein>
<dbReference type="InterPro" id="IPR001781">
    <property type="entry name" value="Znf_LIM"/>
</dbReference>
<evidence type="ECO:0000256" key="2">
    <source>
        <dbReference type="ARBA" id="ARBA00022833"/>
    </source>
</evidence>
<evidence type="ECO:0000256" key="3">
    <source>
        <dbReference type="ARBA" id="ARBA00023038"/>
    </source>
</evidence>
<organism evidence="6 7">
    <name type="scientific">Oncorhynchus mykiss</name>
    <name type="common">Rainbow trout</name>
    <name type="synonym">Salmo gairdneri</name>
    <dbReference type="NCBI Taxonomy" id="8022"/>
    <lineage>
        <taxon>Eukaryota</taxon>
        <taxon>Metazoa</taxon>
        <taxon>Chordata</taxon>
        <taxon>Craniata</taxon>
        <taxon>Vertebrata</taxon>
        <taxon>Euteleostomi</taxon>
        <taxon>Actinopterygii</taxon>
        <taxon>Neopterygii</taxon>
        <taxon>Teleostei</taxon>
        <taxon>Protacanthopterygii</taxon>
        <taxon>Salmoniformes</taxon>
        <taxon>Salmonidae</taxon>
        <taxon>Salmoninae</taxon>
        <taxon>Oncorhynchus</taxon>
    </lineage>
</organism>
<keyword evidence="3 4" id="KW-0440">LIM domain</keyword>
<dbReference type="PANTHER" id="PTHR47029:SF2">
    <property type="entry name" value="FOUR AND A HALF LIM DOMAINS PROTEIN 1"/>
    <property type="match status" value="1"/>
</dbReference>
<dbReference type="SMART" id="SM00132">
    <property type="entry name" value="LIM"/>
    <property type="match status" value="2"/>
</dbReference>
<evidence type="ECO:0000313" key="6">
    <source>
        <dbReference type="EMBL" id="CDQ63432.1"/>
    </source>
</evidence>
<dbReference type="PANTHER" id="PTHR47029">
    <property type="entry name" value="FOUR AND A HALF LIM DOMAINS PROTEIN 1"/>
    <property type="match status" value="1"/>
</dbReference>
<evidence type="ECO:0000256" key="4">
    <source>
        <dbReference type="PROSITE-ProRule" id="PRU00125"/>
    </source>
</evidence>
<dbReference type="GO" id="GO:0044325">
    <property type="term" value="F:transmembrane transporter binding"/>
    <property type="evidence" value="ECO:0007669"/>
    <property type="project" value="TreeGrafter"/>
</dbReference>
<gene>
    <name evidence="6" type="ORF">GSONMT00069180001</name>
</gene>
<dbReference type="Pfam" id="PF00412">
    <property type="entry name" value="LIM"/>
    <property type="match status" value="2"/>
</dbReference>
<dbReference type="Gene3D" id="2.10.110.10">
    <property type="entry name" value="Cysteine Rich Protein"/>
    <property type="match status" value="2"/>
</dbReference>
<dbReference type="EMBL" id="FR904441">
    <property type="protein sequence ID" value="CDQ63432.1"/>
    <property type="molecule type" value="Genomic_DNA"/>
</dbReference>
<dbReference type="GO" id="GO:0046872">
    <property type="term" value="F:metal ion binding"/>
    <property type="evidence" value="ECO:0007669"/>
    <property type="project" value="UniProtKB-KW"/>
</dbReference>
<dbReference type="InterPro" id="IPR042997">
    <property type="entry name" value="Fhl1"/>
</dbReference>
<keyword evidence="1 4" id="KW-0479">Metal-binding</keyword>
<evidence type="ECO:0000259" key="5">
    <source>
        <dbReference type="PROSITE" id="PS50023"/>
    </source>
</evidence>
<dbReference type="AlphaFoldDB" id="A0A060W8I3"/>
<reference evidence="6" key="1">
    <citation type="journal article" date="2014" name="Nat. Commun.">
        <title>The rainbow trout genome provides novel insights into evolution after whole-genome duplication in vertebrates.</title>
        <authorList>
            <person name="Berthelot C."/>
            <person name="Brunet F."/>
            <person name="Chalopin D."/>
            <person name="Juanchich A."/>
            <person name="Bernard M."/>
            <person name="Noel B."/>
            <person name="Bento P."/>
            <person name="Da Silva C."/>
            <person name="Labadie K."/>
            <person name="Alberti A."/>
            <person name="Aury J.M."/>
            <person name="Louis A."/>
            <person name="Dehais P."/>
            <person name="Bardou P."/>
            <person name="Montfort J."/>
            <person name="Klopp C."/>
            <person name="Cabau C."/>
            <person name="Gaspin C."/>
            <person name="Thorgaard G.H."/>
            <person name="Boussaha M."/>
            <person name="Quillet E."/>
            <person name="Guyomard R."/>
            <person name="Galiana D."/>
            <person name="Bobe J."/>
            <person name="Volff J.N."/>
            <person name="Genet C."/>
            <person name="Wincker P."/>
            <person name="Jaillon O."/>
            <person name="Roest Crollius H."/>
            <person name="Guiguen Y."/>
        </authorList>
    </citation>
    <scope>NUCLEOTIDE SEQUENCE [LARGE SCALE GENOMIC DNA]</scope>
</reference>
<dbReference type="STRING" id="8022.A0A060W8I3"/>